<keyword evidence="4" id="KW-1185">Reference proteome</keyword>
<feature type="transmembrane region" description="Helical" evidence="1">
    <location>
        <begin position="187"/>
        <end position="204"/>
    </location>
</feature>
<dbReference type="RefSeq" id="WP_073378059.1">
    <property type="nucleotide sequence ID" value="NZ_FQXS01000025.1"/>
</dbReference>
<keyword evidence="1" id="KW-0812">Transmembrane</keyword>
<keyword evidence="2" id="KW-0732">Signal</keyword>
<reference evidence="3 4" key="1">
    <citation type="submission" date="2016-11" db="EMBL/GenBank/DDBJ databases">
        <authorList>
            <person name="Jaros S."/>
            <person name="Januszkiewicz K."/>
            <person name="Wedrychowicz H."/>
        </authorList>
    </citation>
    <scope>NUCLEOTIDE SEQUENCE [LARGE SCALE GENOMIC DNA]</scope>
    <source>
        <strain evidence="3 4">DSM 9705</strain>
    </source>
</reference>
<feature type="chain" id="PRO_5013178003" evidence="2">
    <location>
        <begin position="24"/>
        <end position="211"/>
    </location>
</feature>
<keyword evidence="1" id="KW-1133">Transmembrane helix</keyword>
<feature type="signal peptide" evidence="2">
    <location>
        <begin position="1"/>
        <end position="23"/>
    </location>
</feature>
<organism evidence="3 4">
    <name type="scientific">Desulfofustis glycolicus DSM 9705</name>
    <dbReference type="NCBI Taxonomy" id="1121409"/>
    <lineage>
        <taxon>Bacteria</taxon>
        <taxon>Pseudomonadati</taxon>
        <taxon>Thermodesulfobacteriota</taxon>
        <taxon>Desulfobulbia</taxon>
        <taxon>Desulfobulbales</taxon>
        <taxon>Desulfocapsaceae</taxon>
        <taxon>Desulfofustis</taxon>
    </lineage>
</organism>
<evidence type="ECO:0000313" key="3">
    <source>
        <dbReference type="EMBL" id="SHI05256.1"/>
    </source>
</evidence>
<proteinExistence type="predicted"/>
<name>A0A1M5XZW4_9BACT</name>
<dbReference type="STRING" id="1121409.SAMN02745124_03498"/>
<evidence type="ECO:0000313" key="4">
    <source>
        <dbReference type="Proteomes" id="UP000184139"/>
    </source>
</evidence>
<keyword evidence="1" id="KW-0472">Membrane</keyword>
<protein>
    <submittedName>
        <fullName evidence="3">Nickel transport protein</fullName>
    </submittedName>
</protein>
<dbReference type="AlphaFoldDB" id="A0A1M5XZW4"/>
<evidence type="ECO:0000256" key="2">
    <source>
        <dbReference type="SAM" id="SignalP"/>
    </source>
</evidence>
<dbReference type="OrthoDB" id="9795418at2"/>
<accession>A0A1M5XZW4</accession>
<gene>
    <name evidence="3" type="ORF">SAMN02745124_03498</name>
</gene>
<evidence type="ECO:0000256" key="1">
    <source>
        <dbReference type="SAM" id="Phobius"/>
    </source>
</evidence>
<sequence length="211" mass="23015">MKQLSIFLSILLLCLVITTPVNAHKVNVFAYVEAGTIIGETSFSGGRPAQNAEILVQDRATGAVLLQTRSDSQGTFSFSVPDRARDERLDLLIVVRAGEGHRNEWLLTAEDYLPVETDTAPDDQSHAASERQSPVAIELPPQQIALPPPWPEDQLQQIIETAVEKQVAPLKRLMLETRQSGPGLRDILGGIGYIVGIFGVIALIKSQKGEK</sequence>
<dbReference type="EMBL" id="FQXS01000025">
    <property type="protein sequence ID" value="SHI05256.1"/>
    <property type="molecule type" value="Genomic_DNA"/>
</dbReference>
<dbReference type="Proteomes" id="UP000184139">
    <property type="component" value="Unassembled WGS sequence"/>
</dbReference>